<keyword evidence="1" id="KW-0620">Polyamine biosynthesis</keyword>
<dbReference type="Proteomes" id="UP001432046">
    <property type="component" value="Chromosome"/>
</dbReference>
<feature type="transmembrane region" description="Helical" evidence="2">
    <location>
        <begin position="198"/>
        <end position="213"/>
    </location>
</feature>
<proteinExistence type="predicted"/>
<dbReference type="RefSeq" id="WP_166215143.1">
    <property type="nucleotide sequence ID" value="NZ_CP088285.1"/>
</dbReference>
<feature type="transmembrane region" description="Helical" evidence="2">
    <location>
        <begin position="609"/>
        <end position="631"/>
    </location>
</feature>
<dbReference type="CDD" id="cd02440">
    <property type="entry name" value="AdoMet_MTases"/>
    <property type="match status" value="1"/>
</dbReference>
<feature type="transmembrane region" description="Helical" evidence="2">
    <location>
        <begin position="78"/>
        <end position="103"/>
    </location>
</feature>
<evidence type="ECO:0000256" key="2">
    <source>
        <dbReference type="SAM" id="Phobius"/>
    </source>
</evidence>
<reference evidence="3" key="1">
    <citation type="submission" date="2020-06" db="EMBL/GenBank/DDBJ databases">
        <title>Whole Genome Sequence of Bradyrhizobium sp. Strain 1S1.</title>
        <authorList>
            <person name="Bromfield E.S.P."/>
            <person name="Cloutier S."/>
        </authorList>
    </citation>
    <scope>NUCLEOTIDE SEQUENCE [LARGE SCALE GENOMIC DNA]</scope>
    <source>
        <strain evidence="3">1S1</strain>
    </source>
</reference>
<feature type="transmembrane region" description="Helical" evidence="2">
    <location>
        <begin position="220"/>
        <end position="237"/>
    </location>
</feature>
<keyword evidence="5" id="KW-1185">Reference proteome</keyword>
<reference evidence="4" key="2">
    <citation type="journal article" date="2021" name="Int. J. Syst. Evol. Microbiol.">
        <title>Bradyrhizobium septentrionale sp. nov. (sv. septentrionale) and Bradyrhizobium quebecense sp. nov. (sv. septentrionale) associated with legumes native to Canada possess rearranged symbiosis genes and numerous insertion sequences.</title>
        <authorList>
            <person name="Bromfield E.S.P."/>
            <person name="Cloutier S."/>
        </authorList>
    </citation>
    <scope>NUCLEOTIDE SEQUENCE</scope>
    <source>
        <strain evidence="4">5S5</strain>
    </source>
</reference>
<dbReference type="InterPro" id="IPR029063">
    <property type="entry name" value="SAM-dependent_MTases_sf"/>
</dbReference>
<keyword evidence="2" id="KW-1133">Transmembrane helix</keyword>
<dbReference type="PANTHER" id="PTHR43317:SF1">
    <property type="entry name" value="THERMOSPERMINE SYNTHASE ACAULIS5"/>
    <property type="match status" value="1"/>
</dbReference>
<keyword evidence="2" id="KW-0812">Transmembrane</keyword>
<dbReference type="GO" id="GO:0006596">
    <property type="term" value="P:polyamine biosynthetic process"/>
    <property type="evidence" value="ECO:0007669"/>
    <property type="project" value="UniProtKB-KW"/>
</dbReference>
<dbReference type="Gene3D" id="3.40.50.150">
    <property type="entry name" value="Vaccinia Virus protein VP39"/>
    <property type="match status" value="1"/>
</dbReference>
<evidence type="ECO:0000313" key="3">
    <source>
        <dbReference type="EMBL" id="NVI47683.1"/>
    </source>
</evidence>
<protein>
    <recommendedName>
        <fullName evidence="6">Spermidine synthase</fullName>
    </recommendedName>
</protein>
<evidence type="ECO:0008006" key="6">
    <source>
        <dbReference type="Google" id="ProtNLM"/>
    </source>
</evidence>
<evidence type="ECO:0000313" key="5">
    <source>
        <dbReference type="Proteomes" id="UP001432046"/>
    </source>
</evidence>
<feature type="transmembrane region" description="Helical" evidence="2">
    <location>
        <begin position="722"/>
        <end position="740"/>
    </location>
</feature>
<dbReference type="PANTHER" id="PTHR43317">
    <property type="entry name" value="THERMOSPERMINE SYNTHASE ACAULIS5"/>
    <property type="match status" value="1"/>
</dbReference>
<evidence type="ECO:0000256" key="1">
    <source>
        <dbReference type="ARBA" id="ARBA00023115"/>
    </source>
</evidence>
<reference evidence="4" key="3">
    <citation type="submission" date="2024-03" db="EMBL/GenBank/DDBJ databases">
        <authorList>
            <person name="Bromfield E.S.P."/>
            <person name="Cloutier S."/>
        </authorList>
    </citation>
    <scope>NUCLEOTIDE SEQUENCE</scope>
    <source>
        <strain evidence="4">5S5</strain>
    </source>
</reference>
<accession>A0A974A434</accession>
<dbReference type="EMBL" id="JAAOLE020000001">
    <property type="protein sequence ID" value="NVI47683.1"/>
    <property type="molecule type" value="Genomic_DNA"/>
</dbReference>
<feature type="transmembrane region" description="Helical" evidence="2">
    <location>
        <begin position="552"/>
        <end position="571"/>
    </location>
</feature>
<feature type="transmembrane region" description="Helical" evidence="2">
    <location>
        <begin position="173"/>
        <end position="192"/>
    </location>
</feature>
<dbReference type="SUPFAM" id="SSF53335">
    <property type="entry name" value="S-adenosyl-L-methionine-dependent methyltransferases"/>
    <property type="match status" value="1"/>
</dbReference>
<name>A0A974A434_9BRAD</name>
<feature type="transmembrane region" description="Helical" evidence="2">
    <location>
        <begin position="583"/>
        <end position="603"/>
    </location>
</feature>
<sequence>MPATKLAEGLNQREELNQRQVGFNLFLVGFLILFLELACIRWFSAKVVFLQFFTNIVLLAAFLGMSCGCLAARRSTNWLALFPGLAFVTFATVVAIMLLYSYWGGLAVDVGNQASPQEVFFGTEYRNPDLAQFVVPIEAIAGLFFVLIALMFVGPGQALGRAFDAYPNRVAGYSLNIGGSLAGIVGFSLLSFAQAPPMVWFGISCAGIVYLLYQDKALSILRLVTLIVVVGFIGFYTDRSETHENRWSPYYAVDLNKSSGEITVNNIGHQEMMPFSDRGSSYSLIHLLQKHSGGAPFKDVMIIGAGSGNDLAHALRFGVDRIDAVEIDPVIQNIGINNHPDKPYQDPRVVPHLDDGRHFLRTTERKYDLVVYALVDSLILHSGYANIRLESYLFTEQAFQDVRRVLKPDGIFVMYNYYRQGWIVQRVAAMAKQVFGCDPLVLPLPYKETLTSSEAVGFTTIIAGCNPRISTAFRDRGQFWLNSLPPENLSVDGFDKPQDRVQVKAQDKTAAKHGDWVPLAPAKLVVDNAGAAQPTSDDWPFLYVSGRLIPDLTVRSMILLGVLGLGLVYLFKPKGVWRPNNRMFFLGAAFMLLETKAVVQMALLFGSTWLVNSAVFFTALLLILAANLYVIRVPSTRLVLHYAGLLALLAVAVLVPLDTFLSGGLVWRYVIPCALALGPMFFAGVIFARTFRDEPNPDQAFGSNIAGSVIGGLAEACSTLLGFRYLLIVAIGFYLLSAWMPSRKG</sequence>
<organism evidence="3">
    <name type="scientific">Bradyrhizobium septentrionale</name>
    <dbReference type="NCBI Taxonomy" id="1404411"/>
    <lineage>
        <taxon>Bacteria</taxon>
        <taxon>Pseudomonadati</taxon>
        <taxon>Pseudomonadota</taxon>
        <taxon>Alphaproteobacteria</taxon>
        <taxon>Hyphomicrobiales</taxon>
        <taxon>Nitrobacteraceae</taxon>
        <taxon>Bradyrhizobium</taxon>
    </lineage>
</organism>
<dbReference type="AlphaFoldDB" id="A0A974A434"/>
<feature type="transmembrane region" description="Helical" evidence="2">
    <location>
        <begin position="638"/>
        <end position="657"/>
    </location>
</feature>
<gene>
    <name evidence="3" type="ORF">HAP48_032980</name>
    <name evidence="4" type="ORF">WDK88_13720</name>
</gene>
<feature type="transmembrane region" description="Helical" evidence="2">
    <location>
        <begin position="130"/>
        <end position="153"/>
    </location>
</feature>
<evidence type="ECO:0000313" key="4">
    <source>
        <dbReference type="EMBL" id="WXC82557.1"/>
    </source>
</evidence>
<dbReference type="EMBL" id="CP147711">
    <property type="protein sequence ID" value="WXC82557.1"/>
    <property type="molecule type" value="Genomic_DNA"/>
</dbReference>
<feature type="transmembrane region" description="Helical" evidence="2">
    <location>
        <begin position="669"/>
        <end position="688"/>
    </location>
</feature>
<feature type="transmembrane region" description="Helical" evidence="2">
    <location>
        <begin position="21"/>
        <end position="43"/>
    </location>
</feature>
<feature type="transmembrane region" description="Helical" evidence="2">
    <location>
        <begin position="49"/>
        <end position="71"/>
    </location>
</feature>
<dbReference type="Pfam" id="PF01564">
    <property type="entry name" value="Spermine_synth"/>
    <property type="match status" value="1"/>
</dbReference>
<keyword evidence="2" id="KW-0472">Membrane</keyword>